<dbReference type="HAMAP" id="MF_00376">
    <property type="entry name" value="Dephospho_CoA_kinase"/>
    <property type="match status" value="1"/>
</dbReference>
<evidence type="ECO:0000256" key="5">
    <source>
        <dbReference type="HAMAP-Rule" id="MF_00376"/>
    </source>
</evidence>
<dbReference type="GO" id="GO:0004140">
    <property type="term" value="F:dephospho-CoA kinase activity"/>
    <property type="evidence" value="ECO:0007669"/>
    <property type="project" value="UniProtKB-UniRule"/>
</dbReference>
<dbReference type="RefSeq" id="WP_167703459.1">
    <property type="nucleotide sequence ID" value="NZ_CP118168.1"/>
</dbReference>
<organism evidence="7 8">
    <name type="scientific">Entomospira nematocerorum</name>
    <dbReference type="NCBI Taxonomy" id="2719987"/>
    <lineage>
        <taxon>Bacteria</taxon>
        <taxon>Pseudomonadati</taxon>
        <taxon>Spirochaetota</taxon>
        <taxon>Spirochaetia</taxon>
        <taxon>Spirochaetales</taxon>
        <taxon>Spirochaetaceae</taxon>
        <taxon>Entomospira</taxon>
    </lineage>
</organism>
<comment type="caution">
    <text evidence="7">The sequence shown here is derived from an EMBL/GenBank/DDBJ whole genome shotgun (WGS) entry which is preliminary data.</text>
</comment>
<gene>
    <name evidence="5 7" type="primary">coaE</name>
    <name evidence="7" type="ORF">HCT46_03755</name>
</gene>
<keyword evidence="4 5" id="KW-0173">Coenzyme A biosynthesis</keyword>
<comment type="catalytic activity">
    <reaction evidence="5">
        <text>3'-dephospho-CoA + ATP = ADP + CoA + H(+)</text>
        <dbReference type="Rhea" id="RHEA:18245"/>
        <dbReference type="ChEBI" id="CHEBI:15378"/>
        <dbReference type="ChEBI" id="CHEBI:30616"/>
        <dbReference type="ChEBI" id="CHEBI:57287"/>
        <dbReference type="ChEBI" id="CHEBI:57328"/>
        <dbReference type="ChEBI" id="CHEBI:456216"/>
        <dbReference type="EC" id="2.7.1.24"/>
    </reaction>
</comment>
<dbReference type="Pfam" id="PF01121">
    <property type="entry name" value="CoaE"/>
    <property type="match status" value="1"/>
</dbReference>
<proteinExistence type="inferred from homology"/>
<dbReference type="EMBL" id="JAATLK010000001">
    <property type="protein sequence ID" value="NIZ47027.1"/>
    <property type="molecule type" value="Genomic_DNA"/>
</dbReference>
<dbReference type="InterPro" id="IPR001977">
    <property type="entry name" value="Depp_CoAkinase"/>
</dbReference>
<dbReference type="GO" id="GO:0015937">
    <property type="term" value="P:coenzyme A biosynthetic process"/>
    <property type="evidence" value="ECO:0007669"/>
    <property type="project" value="UniProtKB-UniRule"/>
</dbReference>
<dbReference type="CDD" id="cd02022">
    <property type="entry name" value="DPCK"/>
    <property type="match status" value="1"/>
</dbReference>
<comment type="similarity">
    <text evidence="1 5">Belongs to the CoaE family.</text>
</comment>
<comment type="subcellular location">
    <subcellularLocation>
        <location evidence="5">Cytoplasm</location>
    </subcellularLocation>
</comment>
<sequence length="203" mass="23462">MVIGVSGKACTGKNVVSDMLLSRGWMVIDADQIGQVALDDVACEVKEVFSSFDIWDDRRNSIDRKKLGNLVFSDKNALKKLNNIVHPHIVLSINQEILKHRATKNIVVNAALLPQVKIEGVDAIVFVQAHLWLRIYRALYRDKRGLRFVLRRIWAQRHLRPQLFWKNVDIYYINNNRTTAVLEKNLNRVFAKMKGLSCQKMEH</sequence>
<dbReference type="Proteomes" id="UP000752013">
    <property type="component" value="Unassembled WGS sequence"/>
</dbReference>
<comment type="pathway">
    <text evidence="5">Cofactor biosynthesis; coenzyme A biosynthesis; CoA from (R)-pantothenate: step 5/5.</text>
</comment>
<keyword evidence="2 5" id="KW-0547">Nucleotide-binding</keyword>
<dbReference type="EC" id="2.7.1.24" evidence="5 6"/>
<name>A0A968KXZ4_9SPIO</name>
<evidence type="ECO:0000256" key="1">
    <source>
        <dbReference type="ARBA" id="ARBA00009018"/>
    </source>
</evidence>
<comment type="function">
    <text evidence="5">Catalyzes the phosphorylation of the 3'-hydroxyl group of dephosphocoenzyme A to form coenzyme A.</text>
</comment>
<dbReference type="SUPFAM" id="SSF52540">
    <property type="entry name" value="P-loop containing nucleoside triphosphate hydrolases"/>
    <property type="match status" value="1"/>
</dbReference>
<accession>A0A968KXZ4</accession>
<keyword evidence="5 7" id="KW-0808">Transferase</keyword>
<evidence type="ECO:0000256" key="4">
    <source>
        <dbReference type="ARBA" id="ARBA00022993"/>
    </source>
</evidence>
<evidence type="ECO:0000256" key="6">
    <source>
        <dbReference type="NCBIfam" id="TIGR00152"/>
    </source>
</evidence>
<dbReference type="AlphaFoldDB" id="A0A968KXZ4"/>
<dbReference type="NCBIfam" id="TIGR00152">
    <property type="entry name" value="dephospho-CoA kinase"/>
    <property type="match status" value="1"/>
</dbReference>
<evidence type="ECO:0000256" key="2">
    <source>
        <dbReference type="ARBA" id="ARBA00022741"/>
    </source>
</evidence>
<dbReference type="InterPro" id="IPR027417">
    <property type="entry name" value="P-loop_NTPase"/>
</dbReference>
<dbReference type="GO" id="GO:0005524">
    <property type="term" value="F:ATP binding"/>
    <property type="evidence" value="ECO:0007669"/>
    <property type="project" value="UniProtKB-UniRule"/>
</dbReference>
<keyword evidence="5 7" id="KW-0418">Kinase</keyword>
<reference evidence="7" key="1">
    <citation type="submission" date="2020-03" db="EMBL/GenBank/DDBJ databases">
        <title>Spirochaetal bacteria isolated from arthropods constitute a novel genus Entomospira genus novum within the order Spirochaetales.</title>
        <authorList>
            <person name="Grana-Miraglia L."/>
            <person name="Sikutova S."/>
            <person name="Fingerle V."/>
            <person name="Sing A."/>
            <person name="Castillo-Ramirez S."/>
            <person name="Margos G."/>
            <person name="Rudolf I."/>
        </authorList>
    </citation>
    <scope>NUCLEOTIDE SEQUENCE</scope>
    <source>
        <strain evidence="7">BR208</strain>
    </source>
</reference>
<dbReference type="PROSITE" id="PS51219">
    <property type="entry name" value="DPCK"/>
    <property type="match status" value="1"/>
</dbReference>
<feature type="binding site" evidence="5">
    <location>
        <begin position="10"/>
        <end position="15"/>
    </location>
    <ligand>
        <name>ATP</name>
        <dbReference type="ChEBI" id="CHEBI:30616"/>
    </ligand>
</feature>
<dbReference type="Gene3D" id="3.40.50.300">
    <property type="entry name" value="P-loop containing nucleotide triphosphate hydrolases"/>
    <property type="match status" value="1"/>
</dbReference>
<evidence type="ECO:0000256" key="3">
    <source>
        <dbReference type="ARBA" id="ARBA00022840"/>
    </source>
</evidence>
<evidence type="ECO:0000313" key="7">
    <source>
        <dbReference type="EMBL" id="NIZ47027.1"/>
    </source>
</evidence>
<keyword evidence="3 5" id="KW-0067">ATP-binding</keyword>
<protein>
    <recommendedName>
        <fullName evidence="5 6">Dephospho-CoA kinase</fullName>
        <ecNumber evidence="5 6">2.7.1.24</ecNumber>
    </recommendedName>
    <alternativeName>
        <fullName evidence="5">Dephosphocoenzyme A kinase</fullName>
    </alternativeName>
</protein>
<evidence type="ECO:0000313" key="8">
    <source>
        <dbReference type="Proteomes" id="UP000752013"/>
    </source>
</evidence>
<keyword evidence="8" id="KW-1185">Reference proteome</keyword>
<keyword evidence="5" id="KW-0963">Cytoplasm</keyword>
<dbReference type="GO" id="GO:0005737">
    <property type="term" value="C:cytoplasm"/>
    <property type="evidence" value="ECO:0007669"/>
    <property type="project" value="UniProtKB-SubCell"/>
</dbReference>